<organism evidence="4">
    <name type="scientific">Rhodanobacter sp. FW102-FHT14D07</name>
    <dbReference type="NCBI Taxonomy" id="3351462"/>
    <lineage>
        <taxon>Bacteria</taxon>
        <taxon>Pseudomonadati</taxon>
        <taxon>Pseudomonadota</taxon>
        <taxon>Gammaproteobacteria</taxon>
        <taxon>Lysobacterales</taxon>
        <taxon>Rhodanobacteraceae</taxon>
        <taxon>Rhodanobacter</taxon>
    </lineage>
</organism>
<dbReference type="SUPFAM" id="SSF56925">
    <property type="entry name" value="OMPA-like"/>
    <property type="match status" value="1"/>
</dbReference>
<evidence type="ECO:0000256" key="2">
    <source>
        <dbReference type="SAM" id="SignalP"/>
    </source>
</evidence>
<proteinExistence type="predicted"/>
<feature type="chain" id="PRO_5044497015" evidence="2">
    <location>
        <begin position="24"/>
        <end position="192"/>
    </location>
</feature>
<dbReference type="InterPro" id="IPR027385">
    <property type="entry name" value="Beta-barrel_OMP"/>
</dbReference>
<keyword evidence="1 2" id="KW-0732">Signal</keyword>
<feature type="domain" description="Outer membrane protein beta-barrel" evidence="3">
    <location>
        <begin position="9"/>
        <end position="192"/>
    </location>
</feature>
<evidence type="ECO:0000313" key="4">
    <source>
        <dbReference type="EMBL" id="XIA17476.1"/>
    </source>
</evidence>
<dbReference type="RefSeq" id="WP_395116462.1">
    <property type="nucleotide sequence ID" value="NZ_CP170721.1"/>
</dbReference>
<dbReference type="AlphaFoldDB" id="A0AB74ULH3"/>
<evidence type="ECO:0000256" key="1">
    <source>
        <dbReference type="ARBA" id="ARBA00022729"/>
    </source>
</evidence>
<evidence type="ECO:0000259" key="3">
    <source>
        <dbReference type="Pfam" id="PF13505"/>
    </source>
</evidence>
<protein>
    <submittedName>
        <fullName evidence="4">Outer membrane protein</fullName>
    </submittedName>
</protein>
<gene>
    <name evidence="4" type="ORF">ACFYG5_12980</name>
</gene>
<accession>A0AB74ULH3</accession>
<dbReference type="Pfam" id="PF13505">
    <property type="entry name" value="OMP_b-brl"/>
    <property type="match status" value="1"/>
</dbReference>
<dbReference type="InterPro" id="IPR011250">
    <property type="entry name" value="OMP/PagP_B-barrel"/>
</dbReference>
<dbReference type="EMBL" id="CP170721">
    <property type="protein sequence ID" value="XIA17476.1"/>
    <property type="molecule type" value="Genomic_DNA"/>
</dbReference>
<name>A0AB74ULH3_9GAMM</name>
<sequence length="192" mass="20474">MKNSFLTLAALAGATLATASVQAKDLTGGFVNLGAGRVSYHATLDNYDLGSEHGTAVILNAGYRTQFIGFEAGYTDLGSISSRDGTTYAKLSGDGWTAGINGHFNPTDAWYISARGGAFVWKLHGTAQSSDPANSFNEKASRQSLGWYAGVGTGYDINKSWSIGANFDYYSISKQGLDIGNRIYTVSAEYRF</sequence>
<dbReference type="Gene3D" id="2.40.160.20">
    <property type="match status" value="1"/>
</dbReference>
<reference evidence="4" key="1">
    <citation type="submission" date="2024-10" db="EMBL/GenBank/DDBJ databases">
        <authorList>
            <person name="Lesea H.P."/>
            <person name="Kuehl J.V."/>
            <person name="Chandonia J.-M."/>
        </authorList>
    </citation>
    <scope>NUCLEOTIDE SEQUENCE</scope>
    <source>
        <strain evidence="4">FW102-FHT14D07</strain>
    </source>
</reference>
<feature type="signal peptide" evidence="2">
    <location>
        <begin position="1"/>
        <end position="23"/>
    </location>
</feature>